<protein>
    <submittedName>
        <fullName evidence="1">Gamma-glutamyl-gamma-aminobutyrate hydrolase family protein</fullName>
    </submittedName>
    <submittedName>
        <fullName evidence="2">Glutamine amidotransferase</fullName>
    </submittedName>
</protein>
<dbReference type="InterPro" id="IPR054647">
    <property type="entry name" value="GCDPHdlase"/>
</dbReference>
<reference evidence="2" key="1">
    <citation type="submission" date="2015-06" db="EMBL/GenBank/DDBJ databases">
        <authorList>
            <person name="Hoefler B.C."/>
            <person name="Straight P.D."/>
        </authorList>
    </citation>
    <scope>NUCLEOTIDE SEQUENCE [LARGE SCALE GENOMIC DNA]</scope>
    <source>
        <strain evidence="2">73/13</strain>
    </source>
</reference>
<evidence type="ECO:0000313" key="1">
    <source>
        <dbReference type="EMBL" id="MBS4241115.1"/>
    </source>
</evidence>
<dbReference type="NCBIfam" id="NF045546">
    <property type="entry name" value="GCDPHdlase"/>
    <property type="match status" value="1"/>
</dbReference>
<name>A0A2G4R6P1_9BACT</name>
<dbReference type="InterPro" id="IPR029062">
    <property type="entry name" value="Class_I_gatase-like"/>
</dbReference>
<dbReference type="InterPro" id="IPR011697">
    <property type="entry name" value="Peptidase_C26"/>
</dbReference>
<evidence type="ECO:0000313" key="4">
    <source>
        <dbReference type="Proteomes" id="UP000811399"/>
    </source>
</evidence>
<dbReference type="InterPro" id="IPR044668">
    <property type="entry name" value="PuuD-like"/>
</dbReference>
<dbReference type="Pfam" id="PF07722">
    <property type="entry name" value="Peptidase_C26"/>
    <property type="match status" value="1"/>
</dbReference>
<keyword evidence="2" id="KW-0808">Transferase</keyword>
<dbReference type="GO" id="GO:0005829">
    <property type="term" value="C:cytosol"/>
    <property type="evidence" value="ECO:0007669"/>
    <property type="project" value="TreeGrafter"/>
</dbReference>
<keyword evidence="2" id="KW-0315">Glutamine amidotransferase</keyword>
<comment type="caution">
    <text evidence="2">The sequence shown here is derived from an EMBL/GenBank/DDBJ whole genome shotgun (WGS) entry which is preliminary data.</text>
</comment>
<dbReference type="Proteomes" id="UP000237472">
    <property type="component" value="Unassembled WGS sequence"/>
</dbReference>
<dbReference type="EMBL" id="LDWY01000008">
    <property type="protein sequence ID" value="PHY92204.1"/>
    <property type="molecule type" value="Genomic_DNA"/>
</dbReference>
<dbReference type="EMBL" id="VJYU01000013">
    <property type="protein sequence ID" value="MBS4241115.1"/>
    <property type="molecule type" value="Genomic_DNA"/>
</dbReference>
<accession>A0A2G4R6P1</accession>
<dbReference type="OrthoDB" id="9813383at2"/>
<reference evidence="1" key="3">
    <citation type="submission" date="2019-07" db="EMBL/GenBank/DDBJ databases">
        <authorList>
            <person name="Miller W.G."/>
        </authorList>
    </citation>
    <scope>NUCLEOTIDE SEQUENCE</scope>
    <source>
        <strain evidence="1">52/13</strain>
    </source>
</reference>
<evidence type="ECO:0000313" key="3">
    <source>
        <dbReference type="Proteomes" id="UP000237472"/>
    </source>
</evidence>
<dbReference type="GO" id="GO:0016740">
    <property type="term" value="F:transferase activity"/>
    <property type="evidence" value="ECO:0007669"/>
    <property type="project" value="UniProtKB-KW"/>
</dbReference>
<gene>
    <name evidence="2" type="ORF">AA994_00795</name>
    <name evidence="1" type="ORF">CVU5213_05175</name>
</gene>
<keyword evidence="1" id="KW-0378">Hydrolase</keyword>
<organism evidence="2 3">
    <name type="scientific">Campylobacter vulpis</name>
    <dbReference type="NCBI Taxonomy" id="1655500"/>
    <lineage>
        <taxon>Bacteria</taxon>
        <taxon>Pseudomonadati</taxon>
        <taxon>Campylobacterota</taxon>
        <taxon>Epsilonproteobacteria</taxon>
        <taxon>Campylobacterales</taxon>
        <taxon>Campylobacteraceae</taxon>
        <taxon>Campylobacter</taxon>
    </lineage>
</organism>
<evidence type="ECO:0000313" key="2">
    <source>
        <dbReference type="EMBL" id="PHY92204.1"/>
    </source>
</evidence>
<dbReference type="GO" id="GO:0016811">
    <property type="term" value="F:hydrolase activity, acting on carbon-nitrogen (but not peptide) bonds, in linear amides"/>
    <property type="evidence" value="ECO:0007669"/>
    <property type="project" value="InterPro"/>
</dbReference>
<proteinExistence type="predicted"/>
<dbReference type="Gene3D" id="3.40.50.880">
    <property type="match status" value="1"/>
</dbReference>
<dbReference type="PROSITE" id="PS51273">
    <property type="entry name" value="GATASE_TYPE_1"/>
    <property type="match status" value="1"/>
</dbReference>
<dbReference type="SUPFAM" id="SSF52317">
    <property type="entry name" value="Class I glutamine amidotransferase-like"/>
    <property type="match status" value="1"/>
</dbReference>
<dbReference type="PANTHER" id="PTHR43235">
    <property type="entry name" value="GLUTAMINE AMIDOTRANSFERASE PB2B2.05-RELATED"/>
    <property type="match status" value="1"/>
</dbReference>
<dbReference type="AlphaFoldDB" id="A0A2G4R6P1"/>
<dbReference type="Proteomes" id="UP000811399">
    <property type="component" value="Unassembled WGS sequence"/>
</dbReference>
<dbReference type="PANTHER" id="PTHR43235:SF1">
    <property type="entry name" value="GLUTAMINE AMIDOTRANSFERASE PB2B2.05-RELATED"/>
    <property type="match status" value="1"/>
</dbReference>
<sequence>MFIGVSQRLLLNESYYELREALALEWGEFFRANLQGFLPLPLSYELDFKAYVPHLKGVILSGGNDLNSLNPNELSLKRDVYEAKIISYCFKKEFPLLGICRGAQMIAQHFNSTLKPCQNHIGTHQITTKRGEFEVNSFHNFCIESLGQNLKSLAVSKDGSIEAFKHKKKPIYGIMWHIERERGLSENAIFKKWLKGVK</sequence>
<keyword evidence="4" id="KW-1185">Reference proteome</keyword>
<reference evidence="3" key="2">
    <citation type="submission" date="2015-06" db="EMBL/GenBank/DDBJ databases">
        <authorList>
            <person name="Parisi A."/>
            <person name="Chiara M."/>
            <person name="Florio D."/>
            <person name="Miccolupo A."/>
            <person name="Manzari C."/>
            <person name="Mion D."/>
            <person name="Caruso M."/>
            <person name="D'erchia A.M."/>
            <person name="Zanoni R."/>
        </authorList>
    </citation>
    <scope>NUCLEOTIDE SEQUENCE [LARGE SCALE GENOMIC DNA]</scope>
    <source>
        <strain evidence="3">73/13</strain>
    </source>
</reference>
<dbReference type="RefSeq" id="WP_099460878.1">
    <property type="nucleotide sequence ID" value="NZ_LDWY01000008.1"/>
</dbReference>
<reference evidence="1 4" key="4">
    <citation type="journal article" date="2021" name="Syst. Appl. Microbiol.">
        <title>nCampylobacter vulpis sp. nov. isolated from wild red foxes.</title>
        <authorList>
            <person name="Parisi A."/>
            <person name="Chiara M."/>
            <person name="Caffara M."/>
            <person name="Mion D."/>
            <person name="Miller W.G."/>
            <person name="Caruso M."/>
            <person name="Manzari C."/>
            <person name="Florio D."/>
            <person name="Capozzi L."/>
            <person name="D'Erchia A.M."/>
            <person name="Manzulli V."/>
            <person name="Zanoni R.G."/>
        </authorList>
    </citation>
    <scope>NUCLEOTIDE SEQUENCE [LARGE SCALE GENOMIC DNA]</scope>
    <source>
        <strain evidence="1 4">52/13</strain>
    </source>
</reference>